<proteinExistence type="predicted"/>
<evidence type="ECO:0000313" key="1">
    <source>
        <dbReference type="EMBL" id="KAJ1199515.1"/>
    </source>
</evidence>
<dbReference type="Proteomes" id="UP001066276">
    <property type="component" value="Chromosome 2_1"/>
</dbReference>
<accession>A0AAV7VH39</accession>
<reference evidence="1" key="1">
    <citation type="journal article" date="2022" name="bioRxiv">
        <title>Sequencing and chromosome-scale assembly of the giantPleurodeles waltlgenome.</title>
        <authorList>
            <person name="Brown T."/>
            <person name="Elewa A."/>
            <person name="Iarovenko S."/>
            <person name="Subramanian E."/>
            <person name="Araus A.J."/>
            <person name="Petzold A."/>
            <person name="Susuki M."/>
            <person name="Suzuki K.-i.T."/>
            <person name="Hayashi T."/>
            <person name="Toyoda A."/>
            <person name="Oliveira C."/>
            <person name="Osipova E."/>
            <person name="Leigh N.D."/>
            <person name="Simon A."/>
            <person name="Yun M.H."/>
        </authorList>
    </citation>
    <scope>NUCLEOTIDE SEQUENCE</scope>
    <source>
        <strain evidence="1">20211129_DDA</strain>
        <tissue evidence="1">Liver</tissue>
    </source>
</reference>
<sequence>MDRVCTDSPSPPALYYIRPVGAEWLQTWLHATDWRASGLCVSASSPFISLEQPWTCLRPEAQSWKASFPDPWDCLHTTCRCFRYSRGFQARGGHPDSSPHFSQESGWRALCAYPRARVPGEERALDVTCLFNILPPEARRTRLASARARCVQLKQVSASDRSLSALSGLHCPRPAPPRIGN</sequence>
<comment type="caution">
    <text evidence="1">The sequence shown here is derived from an EMBL/GenBank/DDBJ whole genome shotgun (WGS) entry which is preliminary data.</text>
</comment>
<dbReference type="AlphaFoldDB" id="A0AAV7VH39"/>
<protein>
    <submittedName>
        <fullName evidence="1">Uncharacterized protein</fullName>
    </submittedName>
</protein>
<evidence type="ECO:0000313" key="2">
    <source>
        <dbReference type="Proteomes" id="UP001066276"/>
    </source>
</evidence>
<keyword evidence="2" id="KW-1185">Reference proteome</keyword>
<gene>
    <name evidence="1" type="ORF">NDU88_003349</name>
</gene>
<name>A0AAV7VH39_PLEWA</name>
<organism evidence="1 2">
    <name type="scientific">Pleurodeles waltl</name>
    <name type="common">Iberian ribbed newt</name>
    <dbReference type="NCBI Taxonomy" id="8319"/>
    <lineage>
        <taxon>Eukaryota</taxon>
        <taxon>Metazoa</taxon>
        <taxon>Chordata</taxon>
        <taxon>Craniata</taxon>
        <taxon>Vertebrata</taxon>
        <taxon>Euteleostomi</taxon>
        <taxon>Amphibia</taxon>
        <taxon>Batrachia</taxon>
        <taxon>Caudata</taxon>
        <taxon>Salamandroidea</taxon>
        <taxon>Salamandridae</taxon>
        <taxon>Pleurodelinae</taxon>
        <taxon>Pleurodeles</taxon>
    </lineage>
</organism>
<dbReference type="EMBL" id="JANPWB010000003">
    <property type="protein sequence ID" value="KAJ1199515.1"/>
    <property type="molecule type" value="Genomic_DNA"/>
</dbReference>